<organism evidence="1 2">
    <name type="scientific">Mycena albidolilacea</name>
    <dbReference type="NCBI Taxonomy" id="1033008"/>
    <lineage>
        <taxon>Eukaryota</taxon>
        <taxon>Fungi</taxon>
        <taxon>Dikarya</taxon>
        <taxon>Basidiomycota</taxon>
        <taxon>Agaricomycotina</taxon>
        <taxon>Agaricomycetes</taxon>
        <taxon>Agaricomycetidae</taxon>
        <taxon>Agaricales</taxon>
        <taxon>Marasmiineae</taxon>
        <taxon>Mycenaceae</taxon>
        <taxon>Mycena</taxon>
    </lineage>
</organism>
<dbReference type="Proteomes" id="UP001218218">
    <property type="component" value="Unassembled WGS sequence"/>
</dbReference>
<reference evidence="1" key="1">
    <citation type="submission" date="2023-03" db="EMBL/GenBank/DDBJ databases">
        <title>Massive genome expansion in bonnet fungi (Mycena s.s.) driven by repeated elements and novel gene families across ecological guilds.</title>
        <authorList>
            <consortium name="Lawrence Berkeley National Laboratory"/>
            <person name="Harder C.B."/>
            <person name="Miyauchi S."/>
            <person name="Viragh M."/>
            <person name="Kuo A."/>
            <person name="Thoen E."/>
            <person name="Andreopoulos B."/>
            <person name="Lu D."/>
            <person name="Skrede I."/>
            <person name="Drula E."/>
            <person name="Henrissat B."/>
            <person name="Morin E."/>
            <person name="Kohler A."/>
            <person name="Barry K."/>
            <person name="LaButti K."/>
            <person name="Morin E."/>
            <person name="Salamov A."/>
            <person name="Lipzen A."/>
            <person name="Mereny Z."/>
            <person name="Hegedus B."/>
            <person name="Baldrian P."/>
            <person name="Stursova M."/>
            <person name="Weitz H."/>
            <person name="Taylor A."/>
            <person name="Grigoriev I.V."/>
            <person name="Nagy L.G."/>
            <person name="Martin F."/>
            <person name="Kauserud H."/>
        </authorList>
    </citation>
    <scope>NUCLEOTIDE SEQUENCE</scope>
    <source>
        <strain evidence="1">CBHHK002</strain>
    </source>
</reference>
<sequence>MSSDSSPCFPPELEREIFETTAYLHPDSMPSLVFVCRRAYDWVSRIKYHTVAPSGLQSSCPFHVLRRAIQSNSKPTSFFRDRVRHLFIPHGSTDELRKTLSTCSSIKTLAIGLKVGPSVFRGLDALMPSRLNIRLVPLLDNTDLCRPTFAFVTHLRILDFMPMVSDPNMGRWLSFLSSLPALTHLAIIIAIRVASDVFALCKNLTVLVHLGGGWGPYPPEDDELTFVDDDRFVYMPIEWDYLDDWVTGTRGGLDFWARADKFIAMKRRGKIEPRSRCWIEESDGI</sequence>
<gene>
    <name evidence="1" type="ORF">DFH08DRAFT_55504</name>
</gene>
<accession>A0AAD6Z1L9</accession>
<comment type="caution">
    <text evidence="1">The sequence shown here is derived from an EMBL/GenBank/DDBJ whole genome shotgun (WGS) entry which is preliminary data.</text>
</comment>
<evidence type="ECO:0000313" key="2">
    <source>
        <dbReference type="Proteomes" id="UP001218218"/>
    </source>
</evidence>
<name>A0AAD6Z1L9_9AGAR</name>
<proteinExistence type="predicted"/>
<evidence type="ECO:0000313" key="1">
    <source>
        <dbReference type="EMBL" id="KAJ7303562.1"/>
    </source>
</evidence>
<dbReference type="AlphaFoldDB" id="A0AAD6Z1L9"/>
<protein>
    <submittedName>
        <fullName evidence="1">Uncharacterized protein</fullName>
    </submittedName>
</protein>
<keyword evidence="2" id="KW-1185">Reference proteome</keyword>
<dbReference type="EMBL" id="JARIHO010000105">
    <property type="protein sequence ID" value="KAJ7303562.1"/>
    <property type="molecule type" value="Genomic_DNA"/>
</dbReference>